<organism evidence="1 2">
    <name type="scientific">Peribacillus castrilensis</name>
    <dbReference type="NCBI Taxonomy" id="2897690"/>
    <lineage>
        <taxon>Bacteria</taxon>
        <taxon>Bacillati</taxon>
        <taxon>Bacillota</taxon>
        <taxon>Bacilli</taxon>
        <taxon>Bacillales</taxon>
        <taxon>Bacillaceae</taxon>
        <taxon>Peribacillus</taxon>
    </lineage>
</organism>
<name>A0AAW9NLJ0_9BACI</name>
<accession>A0AAW9NLJ0</accession>
<evidence type="ECO:0000313" key="2">
    <source>
        <dbReference type="Proteomes" id="UP001307168"/>
    </source>
</evidence>
<protein>
    <submittedName>
        <fullName evidence="1">Uncharacterized protein</fullName>
    </submittedName>
</protein>
<keyword evidence="2" id="KW-1185">Reference proteome</keyword>
<dbReference type="RefSeq" id="WP_367407916.1">
    <property type="nucleotide sequence ID" value="NZ_JARNBH010000027.1"/>
</dbReference>
<dbReference type="AlphaFoldDB" id="A0AAW9NLJ0"/>
<comment type="caution">
    <text evidence="1">The sequence shown here is derived from an EMBL/GenBank/DDBJ whole genome shotgun (WGS) entry which is preliminary data.</text>
</comment>
<gene>
    <name evidence="1" type="ORF">P4706_23740</name>
</gene>
<reference evidence="1 2" key="1">
    <citation type="submission" date="2023-03" db="EMBL/GenBank/DDBJ databases">
        <title>Bacillus Genome Sequencing.</title>
        <authorList>
            <person name="Dunlap C."/>
        </authorList>
    </citation>
    <scope>NUCLEOTIDE SEQUENCE [LARGE SCALE GENOMIC DNA]</scope>
    <source>
        <strain evidence="1 2">B-41290</strain>
    </source>
</reference>
<dbReference type="Proteomes" id="UP001307168">
    <property type="component" value="Unassembled WGS sequence"/>
</dbReference>
<proteinExistence type="predicted"/>
<dbReference type="EMBL" id="JARNBH010000027">
    <property type="protein sequence ID" value="MEC0276047.1"/>
    <property type="molecule type" value="Genomic_DNA"/>
</dbReference>
<evidence type="ECO:0000313" key="1">
    <source>
        <dbReference type="EMBL" id="MEC0276047.1"/>
    </source>
</evidence>
<sequence length="112" mass="12572">MISWAYKGTSSFSSRSNCFIQEKAVCDPQYHALFLIGLSRGYVGAISQIDIPHQGLYTRNLLLMDEYSHKQYSKEFITVKPPEIGKSQGYEIVTAIGVTICFEKSAKGIEIE</sequence>